<dbReference type="EMBL" id="WOCE01000007">
    <property type="protein sequence ID" value="KAE9611221.1"/>
    <property type="molecule type" value="Genomic_DNA"/>
</dbReference>
<sequence length="65" mass="8186">MKTYGNCYIIIMVLFFRRQFLQDLPQYKIRMMSFRRKRNERIWSHFTRIFHGSQEFPFTLFPSKT</sequence>
<protein>
    <submittedName>
        <fullName evidence="1">Uncharacterized protein</fullName>
    </submittedName>
</protein>
<evidence type="ECO:0000313" key="2">
    <source>
        <dbReference type="Proteomes" id="UP000447434"/>
    </source>
</evidence>
<gene>
    <name evidence="1" type="ORF">Lalb_Chr07g0195521</name>
</gene>
<accession>A0A6A4QBK6</accession>
<dbReference type="AlphaFoldDB" id="A0A6A4QBK6"/>
<name>A0A6A4QBK6_LUPAL</name>
<keyword evidence="2" id="KW-1185">Reference proteome</keyword>
<organism evidence="1 2">
    <name type="scientific">Lupinus albus</name>
    <name type="common">White lupine</name>
    <name type="synonym">Lupinus termis</name>
    <dbReference type="NCBI Taxonomy" id="3870"/>
    <lineage>
        <taxon>Eukaryota</taxon>
        <taxon>Viridiplantae</taxon>
        <taxon>Streptophyta</taxon>
        <taxon>Embryophyta</taxon>
        <taxon>Tracheophyta</taxon>
        <taxon>Spermatophyta</taxon>
        <taxon>Magnoliopsida</taxon>
        <taxon>eudicotyledons</taxon>
        <taxon>Gunneridae</taxon>
        <taxon>Pentapetalae</taxon>
        <taxon>rosids</taxon>
        <taxon>fabids</taxon>
        <taxon>Fabales</taxon>
        <taxon>Fabaceae</taxon>
        <taxon>Papilionoideae</taxon>
        <taxon>50 kb inversion clade</taxon>
        <taxon>genistoids sensu lato</taxon>
        <taxon>core genistoids</taxon>
        <taxon>Genisteae</taxon>
        <taxon>Lupinus</taxon>
    </lineage>
</organism>
<evidence type="ECO:0000313" key="1">
    <source>
        <dbReference type="EMBL" id="KAE9611221.1"/>
    </source>
</evidence>
<proteinExistence type="predicted"/>
<reference evidence="2" key="1">
    <citation type="journal article" date="2020" name="Nat. Commun.">
        <title>Genome sequence of the cluster root forming white lupin.</title>
        <authorList>
            <person name="Hufnagel B."/>
            <person name="Marques A."/>
            <person name="Soriano A."/>
            <person name="Marques L."/>
            <person name="Divol F."/>
            <person name="Doumas P."/>
            <person name="Sallet E."/>
            <person name="Mancinotti D."/>
            <person name="Carrere S."/>
            <person name="Marande W."/>
            <person name="Arribat S."/>
            <person name="Keller J."/>
            <person name="Huneau C."/>
            <person name="Blein T."/>
            <person name="Aime D."/>
            <person name="Laguerre M."/>
            <person name="Taylor J."/>
            <person name="Schubert V."/>
            <person name="Nelson M."/>
            <person name="Geu-Flores F."/>
            <person name="Crespi M."/>
            <person name="Gallardo-Guerrero K."/>
            <person name="Delaux P.-M."/>
            <person name="Salse J."/>
            <person name="Berges H."/>
            <person name="Guyot R."/>
            <person name="Gouzy J."/>
            <person name="Peret B."/>
        </authorList>
    </citation>
    <scope>NUCLEOTIDE SEQUENCE [LARGE SCALE GENOMIC DNA]</scope>
    <source>
        <strain evidence="2">cv. Amiga</strain>
    </source>
</reference>
<comment type="caution">
    <text evidence="1">The sequence shown here is derived from an EMBL/GenBank/DDBJ whole genome shotgun (WGS) entry which is preliminary data.</text>
</comment>
<dbReference type="Proteomes" id="UP000447434">
    <property type="component" value="Chromosome 7"/>
</dbReference>